<feature type="transmembrane region" description="Helical" evidence="8">
    <location>
        <begin position="111"/>
        <end position="131"/>
    </location>
</feature>
<evidence type="ECO:0000256" key="7">
    <source>
        <dbReference type="ARBA" id="ARBA00023136"/>
    </source>
</evidence>
<dbReference type="AlphaFoldDB" id="A0A1W4XBH1"/>
<protein>
    <recommendedName>
        <fullName evidence="8">Mannosyltransferase</fullName>
        <ecNumber evidence="8">2.4.1.-</ecNumber>
    </recommendedName>
</protein>
<dbReference type="EC" id="2.4.1.-" evidence="8"/>
<feature type="transmembrane region" description="Helical" evidence="8">
    <location>
        <begin position="47"/>
        <end position="69"/>
    </location>
</feature>
<evidence type="ECO:0000256" key="8">
    <source>
        <dbReference type="RuleBase" id="RU363075"/>
    </source>
</evidence>
<feature type="transmembrane region" description="Helical" evidence="8">
    <location>
        <begin position="261"/>
        <end position="285"/>
    </location>
</feature>
<dbReference type="OrthoDB" id="416834at2759"/>
<dbReference type="Pfam" id="PF03901">
    <property type="entry name" value="Glyco_transf_22"/>
    <property type="match status" value="1"/>
</dbReference>
<dbReference type="GeneID" id="108742667"/>
<gene>
    <name evidence="10" type="primary">LOC108742667</name>
</gene>
<accession>A0A1W4XBH1</accession>
<keyword evidence="2 8" id="KW-0328">Glycosyltransferase</keyword>
<evidence type="ECO:0000256" key="3">
    <source>
        <dbReference type="ARBA" id="ARBA00022679"/>
    </source>
</evidence>
<evidence type="ECO:0000256" key="5">
    <source>
        <dbReference type="ARBA" id="ARBA00022824"/>
    </source>
</evidence>
<evidence type="ECO:0000256" key="2">
    <source>
        <dbReference type="ARBA" id="ARBA00022676"/>
    </source>
</evidence>
<dbReference type="RefSeq" id="XP_018333456.1">
    <property type="nucleotide sequence ID" value="XM_018477954.2"/>
</dbReference>
<feature type="transmembrane region" description="Helical" evidence="8">
    <location>
        <begin position="173"/>
        <end position="200"/>
    </location>
</feature>
<sequence length="444" mass="52317">MKQDAKVFLILIFIRLLSVYIVKTWFVPDEYWQSLEVAHRLVFNYGYLTWEWTLGIRSYVYPLLIAILYKILQVLSVDFPTAIVMGPRILQAVLSAYSDLCLYRWTNRKNWALFLIVFSWFWFYCASRTLINTFETCLTTIALTLFPWDEKNRGNYHGEITKPNCSVPGNYKFVFLVGILCVVRPTAAIQWFPLCVYHLYLSKESAFFIIWKQYIPIGSLVLLLSIAIDSVLHGSFIITSFEFLKFNIIKDIATFYGVHPWYWYLSSGLPTLLGIQIFPFILAVVHILRNRYIYPKELILLACIVFTVGVYSILPHKEFRFILPLLPIMLYINSNYLSQWSRKKDNHLHVNVSTRFLTCEPNLKKSVTYIDETENFYKNPNKWLRDEYPPKGPLPSHIVAFDVLVPFIKDILSRYNLIYKIFHTHVPIEEKIGTYVMIYELINF</sequence>
<dbReference type="InterPro" id="IPR005599">
    <property type="entry name" value="GPI_mannosylTrfase"/>
</dbReference>
<keyword evidence="7 8" id="KW-0472">Membrane</keyword>
<keyword evidence="4 8" id="KW-0812">Transmembrane</keyword>
<dbReference type="GO" id="GO:0000026">
    <property type="term" value="F:alpha-1,2-mannosyltransferase activity"/>
    <property type="evidence" value="ECO:0007669"/>
    <property type="project" value="TreeGrafter"/>
</dbReference>
<reference evidence="10" key="1">
    <citation type="submission" date="2025-08" db="UniProtKB">
        <authorList>
            <consortium name="RefSeq"/>
        </authorList>
    </citation>
    <scope>IDENTIFICATION</scope>
    <source>
        <tissue evidence="10">Entire body</tissue>
    </source>
</reference>
<evidence type="ECO:0000256" key="4">
    <source>
        <dbReference type="ARBA" id="ARBA00022692"/>
    </source>
</evidence>
<organism evidence="9 10">
    <name type="scientific">Agrilus planipennis</name>
    <name type="common">Emerald ash borer</name>
    <name type="synonym">Agrilus marcopoli</name>
    <dbReference type="NCBI Taxonomy" id="224129"/>
    <lineage>
        <taxon>Eukaryota</taxon>
        <taxon>Metazoa</taxon>
        <taxon>Ecdysozoa</taxon>
        <taxon>Arthropoda</taxon>
        <taxon>Hexapoda</taxon>
        <taxon>Insecta</taxon>
        <taxon>Pterygota</taxon>
        <taxon>Neoptera</taxon>
        <taxon>Endopterygota</taxon>
        <taxon>Coleoptera</taxon>
        <taxon>Polyphaga</taxon>
        <taxon>Elateriformia</taxon>
        <taxon>Buprestoidea</taxon>
        <taxon>Buprestidae</taxon>
        <taxon>Agrilinae</taxon>
        <taxon>Agrilus</taxon>
    </lineage>
</organism>
<dbReference type="PANTHER" id="PTHR22760">
    <property type="entry name" value="GLYCOSYLTRANSFERASE"/>
    <property type="match status" value="1"/>
</dbReference>
<evidence type="ECO:0000256" key="6">
    <source>
        <dbReference type="ARBA" id="ARBA00022989"/>
    </source>
</evidence>
<evidence type="ECO:0000313" key="10">
    <source>
        <dbReference type="RefSeq" id="XP_018333456.1"/>
    </source>
</evidence>
<dbReference type="GO" id="GO:0005789">
    <property type="term" value="C:endoplasmic reticulum membrane"/>
    <property type="evidence" value="ECO:0007669"/>
    <property type="project" value="UniProtKB-SubCell"/>
</dbReference>
<keyword evidence="6 8" id="KW-1133">Transmembrane helix</keyword>
<feature type="transmembrane region" description="Helical" evidence="8">
    <location>
        <begin position="297"/>
        <end position="314"/>
    </location>
</feature>
<evidence type="ECO:0000256" key="1">
    <source>
        <dbReference type="ARBA" id="ARBA00004477"/>
    </source>
</evidence>
<evidence type="ECO:0000313" key="9">
    <source>
        <dbReference type="Proteomes" id="UP000192223"/>
    </source>
</evidence>
<name>A0A1W4XBH1_AGRPL</name>
<proteinExistence type="inferred from homology"/>
<dbReference type="Proteomes" id="UP000192223">
    <property type="component" value="Unplaced"/>
</dbReference>
<dbReference type="CTD" id="38446"/>
<keyword evidence="9" id="KW-1185">Reference proteome</keyword>
<comment type="similarity">
    <text evidence="8">Belongs to the glycosyltransferase 22 family.</text>
</comment>
<feature type="transmembrane region" description="Helical" evidence="8">
    <location>
        <begin position="7"/>
        <end position="27"/>
    </location>
</feature>
<keyword evidence="3" id="KW-0808">Transferase</keyword>
<feature type="transmembrane region" description="Helical" evidence="8">
    <location>
        <begin position="220"/>
        <end position="241"/>
    </location>
</feature>
<dbReference type="GO" id="GO:0006506">
    <property type="term" value="P:GPI anchor biosynthetic process"/>
    <property type="evidence" value="ECO:0007669"/>
    <property type="project" value="TreeGrafter"/>
</dbReference>
<keyword evidence="5 8" id="KW-0256">Endoplasmic reticulum</keyword>
<comment type="subcellular location">
    <subcellularLocation>
        <location evidence="1 8">Endoplasmic reticulum membrane</location>
        <topology evidence="1 8">Multi-pass membrane protein</topology>
    </subcellularLocation>
</comment>
<dbReference type="PANTHER" id="PTHR22760:SF4">
    <property type="entry name" value="GPI MANNOSYLTRANSFERASE 3"/>
    <property type="match status" value="1"/>
</dbReference>